<keyword evidence="8" id="KW-1185">Reference proteome</keyword>
<evidence type="ECO:0000313" key="7">
    <source>
        <dbReference type="EMBL" id="PRQ16342.1"/>
    </source>
</evidence>
<dbReference type="Proteomes" id="UP000238479">
    <property type="component" value="Chromosome 7"/>
</dbReference>
<dbReference type="PANTHER" id="PTHR31413:SF43">
    <property type="entry name" value="NINJA-FAMILY PROTEIN"/>
    <property type="match status" value="1"/>
</dbReference>
<dbReference type="InterPro" id="IPR031307">
    <property type="entry name" value="Ninja_fam"/>
</dbReference>
<gene>
    <name evidence="7" type="ORF">RchiOBHm_Chr7g0183181</name>
</gene>
<comment type="similarity">
    <text evidence="2 4">Belongs to the Ninja family.</text>
</comment>
<feature type="region of interest" description="Disordered" evidence="5">
    <location>
        <begin position="1"/>
        <end position="22"/>
    </location>
</feature>
<dbReference type="GO" id="GO:0045892">
    <property type="term" value="P:negative regulation of DNA-templated transcription"/>
    <property type="evidence" value="ECO:0007669"/>
    <property type="project" value="TreeGrafter"/>
</dbReference>
<dbReference type="Gramene" id="PRQ16342">
    <property type="protein sequence ID" value="PRQ16342"/>
    <property type="gene ID" value="RchiOBHm_Chr7g0183181"/>
</dbReference>
<organism evidence="7 8">
    <name type="scientific">Rosa chinensis</name>
    <name type="common">China rose</name>
    <dbReference type="NCBI Taxonomy" id="74649"/>
    <lineage>
        <taxon>Eukaryota</taxon>
        <taxon>Viridiplantae</taxon>
        <taxon>Streptophyta</taxon>
        <taxon>Embryophyta</taxon>
        <taxon>Tracheophyta</taxon>
        <taxon>Spermatophyta</taxon>
        <taxon>Magnoliopsida</taxon>
        <taxon>eudicotyledons</taxon>
        <taxon>Gunneridae</taxon>
        <taxon>Pentapetalae</taxon>
        <taxon>rosids</taxon>
        <taxon>fabids</taxon>
        <taxon>Rosales</taxon>
        <taxon>Rosaceae</taxon>
        <taxon>Rosoideae</taxon>
        <taxon>Rosoideae incertae sedis</taxon>
        <taxon>Rosa</taxon>
    </lineage>
</organism>
<reference evidence="7 8" key="1">
    <citation type="journal article" date="2018" name="Nat. Genet.">
        <title>The Rosa genome provides new insights in the design of modern roses.</title>
        <authorList>
            <person name="Bendahmane M."/>
        </authorList>
    </citation>
    <scope>NUCLEOTIDE SEQUENCE [LARGE SCALE GENOMIC DNA]</scope>
    <source>
        <strain evidence="8">cv. Old Blush</strain>
    </source>
</reference>
<evidence type="ECO:0000256" key="2">
    <source>
        <dbReference type="ARBA" id="ARBA00006081"/>
    </source>
</evidence>
<dbReference type="STRING" id="74649.A0A2P6P352"/>
<accession>A0A2P6P352</accession>
<dbReference type="AlphaFoldDB" id="A0A2P6P352"/>
<dbReference type="Pfam" id="PF16135">
    <property type="entry name" value="TDBD"/>
    <property type="match status" value="1"/>
</dbReference>
<proteinExistence type="inferred from homology"/>
<protein>
    <recommendedName>
        <fullName evidence="4">Ninja-family protein</fullName>
    </recommendedName>
    <alternativeName>
        <fullName evidence="4">ABI-binding protein</fullName>
    </alternativeName>
</protein>
<dbReference type="GO" id="GO:0005634">
    <property type="term" value="C:nucleus"/>
    <property type="evidence" value="ECO:0007669"/>
    <property type="project" value="UniProtKB-SubCell"/>
</dbReference>
<evidence type="ECO:0000256" key="1">
    <source>
        <dbReference type="ARBA" id="ARBA00004123"/>
    </source>
</evidence>
<dbReference type="EMBL" id="PDCK01000045">
    <property type="protein sequence ID" value="PRQ16342.1"/>
    <property type="molecule type" value="Genomic_DNA"/>
</dbReference>
<feature type="domain" description="Tify" evidence="6">
    <location>
        <begin position="66"/>
        <end position="99"/>
    </location>
</feature>
<evidence type="ECO:0000259" key="6">
    <source>
        <dbReference type="Pfam" id="PF16135"/>
    </source>
</evidence>
<dbReference type="InterPro" id="IPR032308">
    <property type="entry name" value="TDBD"/>
</dbReference>
<evidence type="ECO:0000313" key="8">
    <source>
        <dbReference type="Proteomes" id="UP000238479"/>
    </source>
</evidence>
<dbReference type="PANTHER" id="PTHR31413">
    <property type="entry name" value="AFP HOMOLOG 2"/>
    <property type="match status" value="1"/>
</dbReference>
<dbReference type="GO" id="GO:0007165">
    <property type="term" value="P:signal transduction"/>
    <property type="evidence" value="ECO:0007669"/>
    <property type="project" value="InterPro"/>
</dbReference>
<evidence type="ECO:0000256" key="3">
    <source>
        <dbReference type="ARBA" id="ARBA00023242"/>
    </source>
</evidence>
<comment type="subcellular location">
    <subcellularLocation>
        <location evidence="1 4">Nucleus</location>
    </subcellularLocation>
</comment>
<sequence>MMANTKKVKADDPEQDSAAKRARVYHGNVVRPIRREGMVRMPSVKTIGADGKKVEGYLYKYLEGKVRIVCACHGTFQSPAEFVKHAGGNEVANPLKQITVSLD</sequence>
<evidence type="ECO:0000256" key="5">
    <source>
        <dbReference type="SAM" id="MobiDB-lite"/>
    </source>
</evidence>
<comment type="function">
    <text evidence="4">Acts as a negative regulator of abscisic acid (ABA) response.</text>
</comment>
<comment type="caution">
    <text evidence="7">The sequence shown here is derived from an EMBL/GenBank/DDBJ whole genome shotgun (WGS) entry which is preliminary data.</text>
</comment>
<keyword evidence="3 4" id="KW-0539">Nucleus</keyword>
<evidence type="ECO:0000256" key="4">
    <source>
        <dbReference type="RuleBase" id="RU369029"/>
    </source>
</evidence>
<name>A0A2P6P352_ROSCH</name>